<evidence type="ECO:0000259" key="6">
    <source>
        <dbReference type="Pfam" id="PF00278"/>
    </source>
</evidence>
<name>A0A553NYW0_TIGCA</name>
<dbReference type="AlphaFoldDB" id="A0A553NYW0"/>
<feature type="domain" description="Orn/DAP/Arg decarboxylase 2 N-terminal" evidence="7">
    <location>
        <begin position="63"/>
        <end position="168"/>
    </location>
</feature>
<dbReference type="InterPro" id="IPR022644">
    <property type="entry name" value="De-COase2_N"/>
</dbReference>
<dbReference type="Gene3D" id="2.40.37.10">
    <property type="entry name" value="Lyase, Ornithine Decarboxylase, Chain A, domain 1"/>
    <property type="match status" value="1"/>
</dbReference>
<dbReference type="Pfam" id="PF02784">
    <property type="entry name" value="Orn_Arg_deC_N"/>
    <property type="match status" value="1"/>
</dbReference>
<evidence type="ECO:0000313" key="9">
    <source>
        <dbReference type="Proteomes" id="UP000318571"/>
    </source>
</evidence>
<dbReference type="OMA" id="CDVYYAG"/>
<comment type="caution">
    <text evidence="8">The sequence shown here is derived from an EMBL/GenBank/DDBJ whole genome shotgun (WGS) entry which is preliminary data.</text>
</comment>
<dbReference type="PANTHER" id="PTHR43727:SF2">
    <property type="entry name" value="GROUP IV DECARBOXYLASE"/>
    <property type="match status" value="1"/>
</dbReference>
<evidence type="ECO:0000256" key="3">
    <source>
        <dbReference type="ARBA" id="ARBA00022898"/>
    </source>
</evidence>
<evidence type="ECO:0008006" key="10">
    <source>
        <dbReference type="Google" id="ProtNLM"/>
    </source>
</evidence>
<sequence>MIRSKHFHYVDNTLFCEGLSLLELPTTVPKSDANHEGTPIYVYSKRQILDNIKAYQEAFGDRKNVKLALEIGFPGNRIYFNGNGKRPWEMALALENGCIMNVDSVFNAKQLVKIVQEKDTSVEVLLRLNIEIETNVHPYLKTASQKSKFGIVDGDFQETLKVLLPEAQIKLLEKVIEENAPALTNINLVNVGGGLGIKYYHEESKDVPTVNDLANALPHNSPFAIMVEPGRSLVGNTGVLLVQTIGVKTTTMKNFIVVDGSMTELIRPALYDAFHNILPVVKKKGGQTHLVDFVGPVCESGDFLGKDRQVRLPSEGDYFAVMDSGAYCMAMASNYNLRARPAEILVNGEKFHLIQHRETYDQVVRRLGY</sequence>
<comment type="cofactor">
    <cofactor evidence="1">
        <name>pyridoxal 5'-phosphate</name>
        <dbReference type="ChEBI" id="CHEBI:597326"/>
    </cofactor>
</comment>
<dbReference type="InterPro" id="IPR009006">
    <property type="entry name" value="Ala_racemase/Decarboxylase_C"/>
</dbReference>
<gene>
    <name evidence="8" type="ORF">TCAL_06136</name>
</gene>
<dbReference type="SUPFAM" id="SSF51419">
    <property type="entry name" value="PLP-binding barrel"/>
    <property type="match status" value="1"/>
</dbReference>
<protein>
    <recommendedName>
        <fullName evidence="10">Diaminopimelate decarboxylase</fullName>
    </recommendedName>
</protein>
<comment type="similarity">
    <text evidence="5">Belongs to the Orn/Lys/Arg decarboxylase class-II family.</text>
</comment>
<evidence type="ECO:0000256" key="2">
    <source>
        <dbReference type="ARBA" id="ARBA00022793"/>
    </source>
</evidence>
<evidence type="ECO:0000256" key="4">
    <source>
        <dbReference type="ARBA" id="ARBA00023239"/>
    </source>
</evidence>
<evidence type="ECO:0000259" key="7">
    <source>
        <dbReference type="Pfam" id="PF02784"/>
    </source>
</evidence>
<dbReference type="Gene3D" id="3.20.20.10">
    <property type="entry name" value="Alanine racemase"/>
    <property type="match status" value="2"/>
</dbReference>
<organism evidence="8 9">
    <name type="scientific">Tigriopus californicus</name>
    <name type="common">Marine copepod</name>
    <dbReference type="NCBI Taxonomy" id="6832"/>
    <lineage>
        <taxon>Eukaryota</taxon>
        <taxon>Metazoa</taxon>
        <taxon>Ecdysozoa</taxon>
        <taxon>Arthropoda</taxon>
        <taxon>Crustacea</taxon>
        <taxon>Multicrustacea</taxon>
        <taxon>Hexanauplia</taxon>
        <taxon>Copepoda</taxon>
        <taxon>Harpacticoida</taxon>
        <taxon>Harpacticidae</taxon>
        <taxon>Tigriopus</taxon>
    </lineage>
</organism>
<reference evidence="8 9" key="1">
    <citation type="journal article" date="2018" name="Nat. Ecol. Evol.">
        <title>Genomic signatures of mitonuclear coevolution across populations of Tigriopus californicus.</title>
        <authorList>
            <person name="Barreto F.S."/>
            <person name="Watson E.T."/>
            <person name="Lima T.G."/>
            <person name="Willett C.S."/>
            <person name="Edmands S."/>
            <person name="Li W."/>
            <person name="Burton R.S."/>
        </authorList>
    </citation>
    <scope>NUCLEOTIDE SEQUENCE [LARGE SCALE GENOMIC DNA]</scope>
    <source>
        <strain evidence="8 9">San Diego</strain>
    </source>
</reference>
<dbReference type="Pfam" id="PF00278">
    <property type="entry name" value="Orn_DAP_Arg_deC"/>
    <property type="match status" value="1"/>
</dbReference>
<dbReference type="STRING" id="6832.A0A553NYW0"/>
<feature type="domain" description="Orn/DAP/Arg decarboxylase 2 C-terminal" evidence="6">
    <location>
        <begin position="41"/>
        <end position="325"/>
    </location>
</feature>
<dbReference type="GO" id="GO:0009089">
    <property type="term" value="P:lysine biosynthetic process via diaminopimelate"/>
    <property type="evidence" value="ECO:0007669"/>
    <property type="project" value="InterPro"/>
</dbReference>
<dbReference type="FunFam" id="2.40.37.10:FF:000003">
    <property type="entry name" value="Diaminopimelate decarboxylase"/>
    <property type="match status" value="1"/>
</dbReference>
<evidence type="ECO:0000256" key="1">
    <source>
        <dbReference type="ARBA" id="ARBA00001933"/>
    </source>
</evidence>
<dbReference type="SUPFAM" id="SSF50621">
    <property type="entry name" value="Alanine racemase C-terminal domain-like"/>
    <property type="match status" value="1"/>
</dbReference>
<dbReference type="EMBL" id="VCGU01000009">
    <property type="protein sequence ID" value="TRY70618.1"/>
    <property type="molecule type" value="Genomic_DNA"/>
</dbReference>
<dbReference type="InterPro" id="IPR002986">
    <property type="entry name" value="DAP_deCOOHase_LysA"/>
</dbReference>
<dbReference type="CDD" id="cd06828">
    <property type="entry name" value="PLPDE_III_DapDC"/>
    <property type="match status" value="1"/>
</dbReference>
<dbReference type="PRINTS" id="PR01179">
    <property type="entry name" value="ODADCRBXLASE"/>
</dbReference>
<keyword evidence="2" id="KW-0210">Decarboxylase</keyword>
<evidence type="ECO:0000313" key="8">
    <source>
        <dbReference type="EMBL" id="TRY70618.1"/>
    </source>
</evidence>
<dbReference type="InterPro" id="IPR000183">
    <property type="entry name" value="Orn/DAP/Arg_de-COase"/>
</dbReference>
<dbReference type="InterPro" id="IPR029066">
    <property type="entry name" value="PLP-binding_barrel"/>
</dbReference>
<keyword evidence="9" id="KW-1185">Reference proteome</keyword>
<dbReference type="GO" id="GO:0008836">
    <property type="term" value="F:diaminopimelate decarboxylase activity"/>
    <property type="evidence" value="ECO:0007669"/>
    <property type="project" value="InterPro"/>
</dbReference>
<dbReference type="Proteomes" id="UP000318571">
    <property type="component" value="Chromosome 9"/>
</dbReference>
<keyword evidence="3" id="KW-0663">Pyridoxal phosphate</keyword>
<proteinExistence type="inferred from homology"/>
<keyword evidence="4" id="KW-0456">Lyase</keyword>
<dbReference type="PANTHER" id="PTHR43727">
    <property type="entry name" value="DIAMINOPIMELATE DECARBOXYLASE"/>
    <property type="match status" value="1"/>
</dbReference>
<evidence type="ECO:0000256" key="5">
    <source>
        <dbReference type="RuleBase" id="RU003737"/>
    </source>
</evidence>
<accession>A0A553NYW0</accession>
<dbReference type="InterPro" id="IPR022643">
    <property type="entry name" value="De-COase2_C"/>
</dbReference>
<dbReference type="PRINTS" id="PR01181">
    <property type="entry name" value="DAPDCRBXLASE"/>
</dbReference>